<dbReference type="InterPro" id="IPR053197">
    <property type="entry name" value="F-box_SCFL_complex_component"/>
</dbReference>
<dbReference type="Gramene" id="OB10G11990.1">
    <property type="protein sequence ID" value="OB10G11990.1"/>
    <property type="gene ID" value="OB10G11990"/>
</dbReference>
<evidence type="ECO:0000313" key="4">
    <source>
        <dbReference type="EnsemblPlants" id="OB10G11990.1"/>
    </source>
</evidence>
<dbReference type="PANTHER" id="PTHR34223:SF26">
    <property type="entry name" value="OS02G0188900 PROTEIN"/>
    <property type="match status" value="1"/>
</dbReference>
<evidence type="ECO:0000313" key="5">
    <source>
        <dbReference type="Proteomes" id="UP000006038"/>
    </source>
</evidence>
<proteinExistence type="predicted"/>
<dbReference type="InterPro" id="IPR001810">
    <property type="entry name" value="F-box_dom"/>
</dbReference>
<evidence type="ECO:0000259" key="3">
    <source>
        <dbReference type="PROSITE" id="PS50181"/>
    </source>
</evidence>
<feature type="domain" description="F-box" evidence="3">
    <location>
        <begin position="46"/>
        <end position="82"/>
    </location>
</feature>
<reference evidence="4" key="1">
    <citation type="journal article" date="2013" name="Nat. Commun.">
        <title>Whole-genome sequencing of Oryza brachyantha reveals mechanisms underlying Oryza genome evolution.</title>
        <authorList>
            <person name="Chen J."/>
            <person name="Huang Q."/>
            <person name="Gao D."/>
            <person name="Wang J."/>
            <person name="Lang Y."/>
            <person name="Liu T."/>
            <person name="Li B."/>
            <person name="Bai Z."/>
            <person name="Luis Goicoechea J."/>
            <person name="Liang C."/>
            <person name="Chen C."/>
            <person name="Zhang W."/>
            <person name="Sun S."/>
            <person name="Liao Y."/>
            <person name="Zhang X."/>
            <person name="Yang L."/>
            <person name="Song C."/>
            <person name="Wang M."/>
            <person name="Shi J."/>
            <person name="Liu G."/>
            <person name="Liu J."/>
            <person name="Zhou H."/>
            <person name="Zhou W."/>
            <person name="Yu Q."/>
            <person name="An N."/>
            <person name="Chen Y."/>
            <person name="Cai Q."/>
            <person name="Wang B."/>
            <person name="Liu B."/>
            <person name="Min J."/>
            <person name="Huang Y."/>
            <person name="Wu H."/>
            <person name="Li Z."/>
            <person name="Zhang Y."/>
            <person name="Yin Y."/>
            <person name="Song W."/>
            <person name="Jiang J."/>
            <person name="Jackson S.A."/>
            <person name="Wing R.A."/>
            <person name="Wang J."/>
            <person name="Chen M."/>
        </authorList>
    </citation>
    <scope>NUCLEOTIDE SEQUENCE [LARGE SCALE GENOMIC DNA]</scope>
    <source>
        <strain evidence="4">cv. IRGC 101232</strain>
    </source>
</reference>
<organism evidence="4">
    <name type="scientific">Oryza brachyantha</name>
    <name type="common">malo sina</name>
    <dbReference type="NCBI Taxonomy" id="4533"/>
    <lineage>
        <taxon>Eukaryota</taxon>
        <taxon>Viridiplantae</taxon>
        <taxon>Streptophyta</taxon>
        <taxon>Embryophyta</taxon>
        <taxon>Tracheophyta</taxon>
        <taxon>Spermatophyta</taxon>
        <taxon>Magnoliopsida</taxon>
        <taxon>Liliopsida</taxon>
        <taxon>Poales</taxon>
        <taxon>Poaceae</taxon>
        <taxon>BOP clade</taxon>
        <taxon>Oryzoideae</taxon>
        <taxon>Oryzeae</taxon>
        <taxon>Oryzinae</taxon>
        <taxon>Oryza</taxon>
    </lineage>
</organism>
<dbReference type="SUPFAM" id="SSF81383">
    <property type="entry name" value="F-box domain"/>
    <property type="match status" value="1"/>
</dbReference>
<sequence>MVLVAWFLSPSCGFARTPAVRRKASAPPPPPPTMAGYTAPTSAPDADLLTGLPEGVLHRIMSFLALRQAVQTCVLSRRWRNL</sequence>
<dbReference type="Gene3D" id="1.20.1280.50">
    <property type="match status" value="1"/>
</dbReference>
<accession>J3N101</accession>
<dbReference type="PROSITE" id="PS50181">
    <property type="entry name" value="FBOX"/>
    <property type="match status" value="1"/>
</dbReference>
<feature type="region of interest" description="Disordered" evidence="1">
    <location>
        <begin position="19"/>
        <end position="40"/>
    </location>
</feature>
<dbReference type="HOGENOM" id="CLU_2561976_0_0_1"/>
<name>J3N101_ORYBR</name>
<dbReference type="Proteomes" id="UP000006038">
    <property type="component" value="Chromosome 10"/>
</dbReference>
<dbReference type="AlphaFoldDB" id="J3N101"/>
<feature type="signal peptide" evidence="2">
    <location>
        <begin position="1"/>
        <end position="15"/>
    </location>
</feature>
<protein>
    <recommendedName>
        <fullName evidence="3">F-box domain-containing protein</fullName>
    </recommendedName>
</protein>
<dbReference type="Pfam" id="PF00646">
    <property type="entry name" value="F-box"/>
    <property type="match status" value="1"/>
</dbReference>
<feature type="chain" id="PRO_5012497529" description="F-box domain-containing protein" evidence="2">
    <location>
        <begin position="16"/>
        <end position="82"/>
    </location>
</feature>
<evidence type="ECO:0000256" key="2">
    <source>
        <dbReference type="SAM" id="SignalP"/>
    </source>
</evidence>
<dbReference type="PANTHER" id="PTHR34223">
    <property type="entry name" value="OS11G0201299 PROTEIN"/>
    <property type="match status" value="1"/>
</dbReference>
<dbReference type="EnsemblPlants" id="OB10G11990.1">
    <property type="protein sequence ID" value="OB10G11990.1"/>
    <property type="gene ID" value="OB10G11990"/>
</dbReference>
<keyword evidence="5" id="KW-1185">Reference proteome</keyword>
<dbReference type="InterPro" id="IPR036047">
    <property type="entry name" value="F-box-like_dom_sf"/>
</dbReference>
<reference evidence="4" key="2">
    <citation type="submission" date="2013-04" db="UniProtKB">
        <authorList>
            <consortium name="EnsemblPlants"/>
        </authorList>
    </citation>
    <scope>IDENTIFICATION</scope>
</reference>
<evidence type="ECO:0000256" key="1">
    <source>
        <dbReference type="SAM" id="MobiDB-lite"/>
    </source>
</evidence>
<keyword evidence="2" id="KW-0732">Signal</keyword>